<accession>A0ACD4NQG0</accession>
<organism evidence="1 2">
    <name type="scientific">Antarcticirhabdus aurantiaca</name>
    <dbReference type="NCBI Taxonomy" id="2606717"/>
    <lineage>
        <taxon>Bacteria</taxon>
        <taxon>Pseudomonadati</taxon>
        <taxon>Pseudomonadota</taxon>
        <taxon>Alphaproteobacteria</taxon>
        <taxon>Hyphomicrobiales</taxon>
        <taxon>Aurantimonadaceae</taxon>
        <taxon>Antarcticirhabdus</taxon>
    </lineage>
</organism>
<protein>
    <submittedName>
        <fullName evidence="1">HdeD family acid-resistance protein</fullName>
    </submittedName>
</protein>
<evidence type="ECO:0000313" key="2">
    <source>
        <dbReference type="Proteomes" id="UP001163223"/>
    </source>
</evidence>
<name>A0ACD4NQG0_9HYPH</name>
<keyword evidence="2" id="KW-1185">Reference proteome</keyword>
<reference evidence="1" key="1">
    <citation type="submission" date="2022-11" db="EMBL/GenBank/DDBJ databases">
        <title>beta-Carotene-producing bacterium, Jeongeuplla avenae sp. nov., alleviates the salt stress of Arabidopsis seedlings.</title>
        <authorList>
            <person name="Jiang L."/>
            <person name="Lee J."/>
        </authorList>
    </citation>
    <scope>NUCLEOTIDE SEQUENCE</scope>
    <source>
        <strain evidence="1">DY_R2A_6</strain>
    </source>
</reference>
<proteinExistence type="predicted"/>
<dbReference type="EMBL" id="CP113520">
    <property type="protein sequence ID" value="WAJ28982.1"/>
    <property type="molecule type" value="Genomic_DNA"/>
</dbReference>
<gene>
    <name evidence="1" type="ORF">OXU80_01655</name>
</gene>
<sequence>MTLEQGTSNPGRVPGASGPAASATLQRELRDHWKGYVFHGILMIVAGALAILAPFAATLASTLFFGWLLVFVGIAGIVAAFASRQSPGFLSRLALSVLALILGGVILYNPAAGAVTLTWAMAAYFMLSGFLNFSFSGAAPGGRNWWLVISGIIDVALAVFLILGLPGTAVWALGLFIGISFLSSGIALLFAAISARRAG</sequence>
<evidence type="ECO:0000313" key="1">
    <source>
        <dbReference type="EMBL" id="WAJ28982.1"/>
    </source>
</evidence>
<dbReference type="Proteomes" id="UP001163223">
    <property type="component" value="Chromosome"/>
</dbReference>